<evidence type="ECO:0000256" key="3">
    <source>
        <dbReference type="ARBA" id="ARBA00022801"/>
    </source>
</evidence>
<feature type="signal peptide" evidence="4">
    <location>
        <begin position="1"/>
        <end position="26"/>
    </location>
</feature>
<dbReference type="InterPro" id="IPR002508">
    <property type="entry name" value="MurNAc-LAA_cat"/>
</dbReference>
<dbReference type="PANTHER" id="PTHR30404:SF0">
    <property type="entry name" value="N-ACETYLMURAMOYL-L-ALANINE AMIDASE AMIC"/>
    <property type="match status" value="1"/>
</dbReference>
<dbReference type="OrthoDB" id="9806267at2"/>
<dbReference type="KEGG" id="ddo:I597_2446"/>
<dbReference type="InterPro" id="IPR050695">
    <property type="entry name" value="N-acetylmuramoyl_amidase_3"/>
</dbReference>
<organism evidence="6 7">
    <name type="scientific">Dokdonia donghaensis DSW-1</name>
    <dbReference type="NCBI Taxonomy" id="1300343"/>
    <lineage>
        <taxon>Bacteria</taxon>
        <taxon>Pseudomonadati</taxon>
        <taxon>Bacteroidota</taxon>
        <taxon>Flavobacteriia</taxon>
        <taxon>Flavobacteriales</taxon>
        <taxon>Flavobacteriaceae</taxon>
        <taxon>Dokdonia</taxon>
    </lineage>
</organism>
<evidence type="ECO:0000256" key="1">
    <source>
        <dbReference type="ARBA" id="ARBA00001561"/>
    </source>
</evidence>
<dbReference type="GO" id="GO:0009253">
    <property type="term" value="P:peptidoglycan catabolic process"/>
    <property type="evidence" value="ECO:0007669"/>
    <property type="project" value="InterPro"/>
</dbReference>
<keyword evidence="4" id="KW-0732">Signal</keyword>
<evidence type="ECO:0000256" key="2">
    <source>
        <dbReference type="ARBA" id="ARBA00011901"/>
    </source>
</evidence>
<dbReference type="EC" id="3.5.1.28" evidence="2"/>
<reference evidence="6 7" key="1">
    <citation type="submission" date="2014-10" db="EMBL/GenBank/DDBJ databases">
        <title>Draft genome sequence of the proteorhodopsin-containing marine bacterium Dokdonia donghaensis.</title>
        <authorList>
            <person name="Gomez-Consarnau L."/>
            <person name="Gonzalez J.M."/>
            <person name="Riedel T."/>
            <person name="Jaenicke S."/>
            <person name="Wagner-Doebler I."/>
            <person name="Fuhrman J.A."/>
        </authorList>
    </citation>
    <scope>NUCLEOTIDE SEQUENCE [LARGE SCALE GENOMIC DNA]</scope>
    <source>
        <strain evidence="6 7">DSW-1</strain>
    </source>
</reference>
<dbReference type="CDD" id="cd02696">
    <property type="entry name" value="MurNAc-LAA"/>
    <property type="match status" value="1"/>
</dbReference>
<dbReference type="Gene3D" id="3.40.630.40">
    <property type="entry name" value="Zn-dependent exopeptidases"/>
    <property type="match status" value="1"/>
</dbReference>
<dbReference type="RefSeq" id="WP_035324536.1">
    <property type="nucleotide sequence ID" value="NZ_CP015125.1"/>
</dbReference>
<dbReference type="PANTHER" id="PTHR30404">
    <property type="entry name" value="N-ACETYLMURAMOYL-L-ALANINE AMIDASE"/>
    <property type="match status" value="1"/>
</dbReference>
<dbReference type="GO" id="GO:0008745">
    <property type="term" value="F:N-acetylmuramoyl-L-alanine amidase activity"/>
    <property type="evidence" value="ECO:0007669"/>
    <property type="project" value="UniProtKB-EC"/>
</dbReference>
<evidence type="ECO:0000259" key="5">
    <source>
        <dbReference type="SMART" id="SM00646"/>
    </source>
</evidence>
<dbReference type="SUPFAM" id="SSF53187">
    <property type="entry name" value="Zn-dependent exopeptidases"/>
    <property type="match status" value="1"/>
</dbReference>
<evidence type="ECO:0000256" key="4">
    <source>
        <dbReference type="SAM" id="SignalP"/>
    </source>
</evidence>
<dbReference type="EMBL" id="JSAQ01000001">
    <property type="protein sequence ID" value="KGO05467.1"/>
    <property type="molecule type" value="Genomic_DNA"/>
</dbReference>
<evidence type="ECO:0000313" key="6">
    <source>
        <dbReference type="EMBL" id="KGO05467.1"/>
    </source>
</evidence>
<feature type="domain" description="MurNAc-LAA" evidence="5">
    <location>
        <begin position="98"/>
        <end position="255"/>
    </location>
</feature>
<dbReference type="AlphaFoldDB" id="A0A0A2GQJ6"/>
<feature type="chain" id="PRO_5001987148" description="N-acetylmuramoyl-L-alanine amidase" evidence="4">
    <location>
        <begin position="27"/>
        <end position="373"/>
    </location>
</feature>
<keyword evidence="7" id="KW-1185">Reference proteome</keyword>
<dbReference type="SMART" id="SM00646">
    <property type="entry name" value="Ami_3"/>
    <property type="match status" value="1"/>
</dbReference>
<sequence>MRKKDIFKIYLTIGLLVWSCLNGAFAKAQSPSTSKKFKVVLDAGHGGDDSGNRGNGYYEKNIALDIVLAVGAELEKQKDVEVIYTRKKDVFIPLATRADIANEANADLFISVHCNSHSSQAKGTETFVMGIDKNEKNMRIAKKENAVILLEDNYEERYAGFDPNKPETMIGLELMQEEYLDQSLNLASFIEKEFTSAVRRSSRGVKQGPFWVLHRSVMPSVLVETGFLTNNEEGRFLNSNAGRVKMAKAISTAVTNYKKAIQATESITVAADAPVVNEPVRVEKSKIYKDVTFKVQLAASKRKLETKSYNFKGLKNVSRIKDGRLYKYYYEATSDYTLARRFLQDAKVKGYKEAFIVPFDKSNNKLQLKQVLK</sequence>
<dbReference type="Proteomes" id="UP000030140">
    <property type="component" value="Unassembled WGS sequence"/>
</dbReference>
<dbReference type="Pfam" id="PF01520">
    <property type="entry name" value="Amidase_3"/>
    <property type="match status" value="1"/>
</dbReference>
<comment type="catalytic activity">
    <reaction evidence="1">
        <text>Hydrolyzes the link between N-acetylmuramoyl residues and L-amino acid residues in certain cell-wall glycopeptides.</text>
        <dbReference type="EC" id="3.5.1.28"/>
    </reaction>
</comment>
<name>A0A0A2GQJ6_9FLAO</name>
<gene>
    <name evidence="6" type="ORF">NV36_00470</name>
</gene>
<evidence type="ECO:0000313" key="7">
    <source>
        <dbReference type="Proteomes" id="UP000030140"/>
    </source>
</evidence>
<dbReference type="GO" id="GO:0030288">
    <property type="term" value="C:outer membrane-bounded periplasmic space"/>
    <property type="evidence" value="ECO:0007669"/>
    <property type="project" value="TreeGrafter"/>
</dbReference>
<accession>A0A0A2GQJ6</accession>
<keyword evidence="3" id="KW-0378">Hydrolase</keyword>
<protein>
    <recommendedName>
        <fullName evidence="2">N-acetylmuramoyl-L-alanine amidase</fullName>
        <ecNumber evidence="2">3.5.1.28</ecNumber>
    </recommendedName>
</protein>
<comment type="caution">
    <text evidence="6">The sequence shown here is derived from an EMBL/GenBank/DDBJ whole genome shotgun (WGS) entry which is preliminary data.</text>
</comment>
<dbReference type="PATRIC" id="fig|1300343.5.peg.2469"/>
<dbReference type="FunFam" id="3.40.630.40:FF:000005">
    <property type="entry name" value="N-acetylmuramoyl-L-alanine amidase (AmiA)"/>
    <property type="match status" value="1"/>
</dbReference>
<proteinExistence type="predicted"/>